<dbReference type="InterPro" id="IPR001365">
    <property type="entry name" value="A_deaminase_dom"/>
</dbReference>
<dbReference type="Gene3D" id="3.20.20.140">
    <property type="entry name" value="Metal-dependent hydrolases"/>
    <property type="match status" value="1"/>
</dbReference>
<evidence type="ECO:0000256" key="3">
    <source>
        <dbReference type="ARBA" id="ARBA00012784"/>
    </source>
</evidence>
<dbReference type="OMA" id="INGNDEW"/>
<dbReference type="GO" id="GO:0009897">
    <property type="term" value="C:external side of plasma membrane"/>
    <property type="evidence" value="ECO:0007669"/>
    <property type="project" value="TreeGrafter"/>
</dbReference>
<dbReference type="PANTHER" id="PTHR11409:SF43">
    <property type="entry name" value="ADENOSINE DEAMINASE"/>
    <property type="match status" value="1"/>
</dbReference>
<dbReference type="GO" id="GO:0004000">
    <property type="term" value="F:adenosine deaminase activity"/>
    <property type="evidence" value="ECO:0007669"/>
    <property type="project" value="TreeGrafter"/>
</dbReference>
<keyword evidence="9" id="KW-1185">Reference proteome</keyword>
<keyword evidence="5" id="KW-0378">Hydrolase</keyword>
<dbReference type="GO" id="GO:0046872">
    <property type="term" value="F:metal ion binding"/>
    <property type="evidence" value="ECO:0007669"/>
    <property type="project" value="UniProtKB-KW"/>
</dbReference>
<dbReference type="Proteomes" id="UP000013827">
    <property type="component" value="Unassembled WGS sequence"/>
</dbReference>
<organism evidence="8 9">
    <name type="scientific">Emiliania huxleyi (strain CCMP1516)</name>
    <dbReference type="NCBI Taxonomy" id="280463"/>
    <lineage>
        <taxon>Eukaryota</taxon>
        <taxon>Haptista</taxon>
        <taxon>Haptophyta</taxon>
        <taxon>Prymnesiophyceae</taxon>
        <taxon>Isochrysidales</taxon>
        <taxon>Noelaerhabdaceae</taxon>
        <taxon>Emiliania</taxon>
    </lineage>
</organism>
<dbReference type="EnsemblProtists" id="EOD37998">
    <property type="protein sequence ID" value="EOD37998"/>
    <property type="gene ID" value="EMIHUDRAFT_433512"/>
</dbReference>
<dbReference type="GO" id="GO:0060169">
    <property type="term" value="P:negative regulation of adenosine receptor signaling pathway"/>
    <property type="evidence" value="ECO:0007669"/>
    <property type="project" value="TreeGrafter"/>
</dbReference>
<evidence type="ECO:0000256" key="2">
    <source>
        <dbReference type="ARBA" id="ARBA00006676"/>
    </source>
</evidence>
<dbReference type="eggNOG" id="KOG1097">
    <property type="taxonomic scope" value="Eukaryota"/>
</dbReference>
<dbReference type="GO" id="GO:0006154">
    <property type="term" value="P:adenosine catabolic process"/>
    <property type="evidence" value="ECO:0007669"/>
    <property type="project" value="TreeGrafter"/>
</dbReference>
<dbReference type="Pfam" id="PF00962">
    <property type="entry name" value="A_deaminase"/>
    <property type="match status" value="2"/>
</dbReference>
<evidence type="ECO:0000256" key="6">
    <source>
        <dbReference type="ARBA" id="ARBA00022833"/>
    </source>
</evidence>
<dbReference type="InterPro" id="IPR032466">
    <property type="entry name" value="Metal_Hydrolase"/>
</dbReference>
<reference evidence="9" key="1">
    <citation type="journal article" date="2013" name="Nature">
        <title>Pan genome of the phytoplankton Emiliania underpins its global distribution.</title>
        <authorList>
            <person name="Read B.A."/>
            <person name="Kegel J."/>
            <person name="Klute M.J."/>
            <person name="Kuo A."/>
            <person name="Lefebvre S.C."/>
            <person name="Maumus F."/>
            <person name="Mayer C."/>
            <person name="Miller J."/>
            <person name="Monier A."/>
            <person name="Salamov A."/>
            <person name="Young J."/>
            <person name="Aguilar M."/>
            <person name="Claverie J.M."/>
            <person name="Frickenhaus S."/>
            <person name="Gonzalez K."/>
            <person name="Herman E.K."/>
            <person name="Lin Y.C."/>
            <person name="Napier J."/>
            <person name="Ogata H."/>
            <person name="Sarno A.F."/>
            <person name="Shmutz J."/>
            <person name="Schroeder D."/>
            <person name="de Vargas C."/>
            <person name="Verret F."/>
            <person name="von Dassow P."/>
            <person name="Valentin K."/>
            <person name="Van de Peer Y."/>
            <person name="Wheeler G."/>
            <person name="Dacks J.B."/>
            <person name="Delwiche C.F."/>
            <person name="Dyhrman S.T."/>
            <person name="Glockner G."/>
            <person name="John U."/>
            <person name="Richards T."/>
            <person name="Worden A.Z."/>
            <person name="Zhang X."/>
            <person name="Grigoriev I.V."/>
            <person name="Allen A.E."/>
            <person name="Bidle K."/>
            <person name="Borodovsky M."/>
            <person name="Bowler C."/>
            <person name="Brownlee C."/>
            <person name="Cock J.M."/>
            <person name="Elias M."/>
            <person name="Gladyshev V.N."/>
            <person name="Groth M."/>
            <person name="Guda C."/>
            <person name="Hadaegh A."/>
            <person name="Iglesias-Rodriguez M.D."/>
            <person name="Jenkins J."/>
            <person name="Jones B.M."/>
            <person name="Lawson T."/>
            <person name="Leese F."/>
            <person name="Lindquist E."/>
            <person name="Lobanov A."/>
            <person name="Lomsadze A."/>
            <person name="Malik S.B."/>
            <person name="Marsh M.E."/>
            <person name="Mackinder L."/>
            <person name="Mock T."/>
            <person name="Mueller-Roeber B."/>
            <person name="Pagarete A."/>
            <person name="Parker M."/>
            <person name="Probert I."/>
            <person name="Quesneville H."/>
            <person name="Raines C."/>
            <person name="Rensing S.A."/>
            <person name="Riano-Pachon D.M."/>
            <person name="Richier S."/>
            <person name="Rokitta S."/>
            <person name="Shiraiwa Y."/>
            <person name="Soanes D.M."/>
            <person name="van der Giezen M."/>
            <person name="Wahlund T.M."/>
            <person name="Williams B."/>
            <person name="Wilson W."/>
            <person name="Wolfe G."/>
            <person name="Wurch L.L."/>
        </authorList>
    </citation>
    <scope>NUCLEOTIDE SEQUENCE</scope>
</reference>
<dbReference type="GO" id="GO:0005829">
    <property type="term" value="C:cytosol"/>
    <property type="evidence" value="ECO:0007669"/>
    <property type="project" value="TreeGrafter"/>
</dbReference>
<dbReference type="SUPFAM" id="SSF51556">
    <property type="entry name" value="Metallo-dependent hydrolases"/>
    <property type="match status" value="1"/>
</dbReference>
<proteinExistence type="inferred from homology"/>
<dbReference type="AlphaFoldDB" id="A0A0D3KQG3"/>
<dbReference type="KEGG" id="ehx:EMIHUDRAFT_433512"/>
<dbReference type="PaxDb" id="2903-EOD37998"/>
<feature type="domain" description="Adenosine deaminase" evidence="7">
    <location>
        <begin position="34"/>
        <end position="163"/>
    </location>
</feature>
<name>A0A0D3KQG3_EMIH1</name>
<dbReference type="GeneID" id="17283268"/>
<sequence length="449" mass="49684">MASMVDYPQGGTRIAYSQTCAAAGVSEDFLRAMPKTDLHVHLDGSLRVSTLIELAAEAGVSLPSTSEAELRKTVFRPQYADLNEYLAGFMYTTAVMKTAAACERVAFEFAEDEFSEGVRYFEVRFAPQLLSSLDPKDDFSIRDVLLAVDRGLRKARDEFNASLKQAQSATPPTRVGEPPYEYGIICSAMRLFFPGMSRFYDGLHAMHPDEPKEALSSMASVIMVQAAIKSRDLDGVPIVGVDIAGAELDNEAMVHTKAFALAHENFLCKTVHAGEAFGPESIAQAVQFLHAERIGHGFHLFSTEREHFSPAFNQQDDREEAAAAYVRQMVKWVGDKRITMEVCLTSNLNTMPGLKLEDHAFRRMLDAKVSATLATDNRLVSNTTTVNEFAMAVSTFDMTLEQLRDVVCAGFKRSFYPGDYNERRAYVKQAMAYFDQLVATNLKPPAPAA</sequence>
<evidence type="ECO:0000256" key="4">
    <source>
        <dbReference type="ARBA" id="ARBA00022723"/>
    </source>
</evidence>
<evidence type="ECO:0000256" key="5">
    <source>
        <dbReference type="ARBA" id="ARBA00022801"/>
    </source>
</evidence>
<comment type="cofactor">
    <cofactor evidence="1">
        <name>Zn(2+)</name>
        <dbReference type="ChEBI" id="CHEBI:29105"/>
    </cofactor>
</comment>
<dbReference type="InterPro" id="IPR006330">
    <property type="entry name" value="Ado/ade_deaminase"/>
</dbReference>
<protein>
    <recommendedName>
        <fullName evidence="3">adenosine deaminase</fullName>
        <ecNumber evidence="3">3.5.4.4</ecNumber>
    </recommendedName>
</protein>
<evidence type="ECO:0000313" key="8">
    <source>
        <dbReference type="EnsemblProtists" id="EOD37998"/>
    </source>
</evidence>
<evidence type="ECO:0000313" key="9">
    <source>
        <dbReference type="Proteomes" id="UP000013827"/>
    </source>
</evidence>
<dbReference type="PANTHER" id="PTHR11409">
    <property type="entry name" value="ADENOSINE DEAMINASE"/>
    <property type="match status" value="1"/>
</dbReference>
<dbReference type="RefSeq" id="XP_005790427.1">
    <property type="nucleotide sequence ID" value="XM_005790370.1"/>
</dbReference>
<keyword evidence="4" id="KW-0479">Metal-binding</keyword>
<dbReference type="STRING" id="2903.R1DR85"/>
<dbReference type="GO" id="GO:0043103">
    <property type="term" value="P:hypoxanthine salvage"/>
    <property type="evidence" value="ECO:0007669"/>
    <property type="project" value="TreeGrafter"/>
</dbReference>
<feature type="domain" description="Adenosine deaminase" evidence="7">
    <location>
        <begin position="237"/>
        <end position="420"/>
    </location>
</feature>
<dbReference type="EC" id="3.5.4.4" evidence="3"/>
<dbReference type="GO" id="GO:0046103">
    <property type="term" value="P:inosine biosynthetic process"/>
    <property type="evidence" value="ECO:0007669"/>
    <property type="project" value="TreeGrafter"/>
</dbReference>
<keyword evidence="6" id="KW-0862">Zinc</keyword>
<reference evidence="8" key="2">
    <citation type="submission" date="2024-10" db="UniProtKB">
        <authorList>
            <consortium name="EnsemblProtists"/>
        </authorList>
    </citation>
    <scope>IDENTIFICATION</scope>
</reference>
<evidence type="ECO:0000256" key="1">
    <source>
        <dbReference type="ARBA" id="ARBA00001947"/>
    </source>
</evidence>
<evidence type="ECO:0000259" key="7">
    <source>
        <dbReference type="Pfam" id="PF00962"/>
    </source>
</evidence>
<accession>A0A0D3KQG3</accession>
<dbReference type="HOGENOM" id="CLU_039228_0_2_1"/>
<comment type="similarity">
    <text evidence="2">Belongs to the metallo-dependent hydrolases superfamily. Adenosine and AMP deaminases family.</text>
</comment>